<name>A0ABX2IE25_9RHOO</name>
<dbReference type="PANTHER" id="PTHR36966:SF1">
    <property type="entry name" value="REP-ASSOCIATED TYROSINE TRANSPOSASE"/>
    <property type="match status" value="1"/>
</dbReference>
<comment type="caution">
    <text evidence="2">The sequence shown here is derived from an EMBL/GenBank/DDBJ whole genome shotgun (WGS) entry which is preliminary data.</text>
</comment>
<reference evidence="2 3" key="1">
    <citation type="submission" date="2020-06" db="EMBL/GenBank/DDBJ databases">
        <title>Draft genome of Uliginosibacterium sp. IMCC34675.</title>
        <authorList>
            <person name="Song J."/>
        </authorList>
    </citation>
    <scope>NUCLEOTIDE SEQUENCE [LARGE SCALE GENOMIC DNA]</scope>
    <source>
        <strain evidence="2 3">IMCC34675</strain>
    </source>
</reference>
<dbReference type="PANTHER" id="PTHR36966">
    <property type="entry name" value="REP-ASSOCIATED TYROSINE TRANSPOSASE"/>
    <property type="match status" value="1"/>
</dbReference>
<dbReference type="RefSeq" id="WP_170020433.1">
    <property type="nucleotide sequence ID" value="NZ_JABCSC020000001.1"/>
</dbReference>
<accession>A0ABX2IE25</accession>
<dbReference type="Gene3D" id="3.30.70.1290">
    <property type="entry name" value="Transposase IS200-like"/>
    <property type="match status" value="1"/>
</dbReference>
<dbReference type="Proteomes" id="UP000778523">
    <property type="component" value="Unassembled WGS sequence"/>
</dbReference>
<organism evidence="2 3">
    <name type="scientific">Uliginosibacterium aquaticum</name>
    <dbReference type="NCBI Taxonomy" id="2731212"/>
    <lineage>
        <taxon>Bacteria</taxon>
        <taxon>Pseudomonadati</taxon>
        <taxon>Pseudomonadota</taxon>
        <taxon>Betaproteobacteria</taxon>
        <taxon>Rhodocyclales</taxon>
        <taxon>Zoogloeaceae</taxon>
        <taxon>Uliginosibacterium</taxon>
    </lineage>
</organism>
<dbReference type="SUPFAM" id="SSF143422">
    <property type="entry name" value="Transposase IS200-like"/>
    <property type="match status" value="1"/>
</dbReference>
<dbReference type="SMART" id="SM01321">
    <property type="entry name" value="Y1_Tnp"/>
    <property type="match status" value="1"/>
</dbReference>
<gene>
    <name evidence="2" type="ORF">HJ583_003225</name>
</gene>
<dbReference type="Pfam" id="PF01797">
    <property type="entry name" value="Y1_Tnp"/>
    <property type="match status" value="1"/>
</dbReference>
<evidence type="ECO:0000259" key="1">
    <source>
        <dbReference type="SMART" id="SM01321"/>
    </source>
</evidence>
<evidence type="ECO:0000313" key="2">
    <source>
        <dbReference type="EMBL" id="NSL54028.1"/>
    </source>
</evidence>
<evidence type="ECO:0000313" key="3">
    <source>
        <dbReference type="Proteomes" id="UP000778523"/>
    </source>
</evidence>
<keyword evidence="3" id="KW-1185">Reference proteome</keyword>
<dbReference type="NCBIfam" id="NF047646">
    <property type="entry name" value="REP_Tyr_transpos"/>
    <property type="match status" value="1"/>
</dbReference>
<dbReference type="InterPro" id="IPR002686">
    <property type="entry name" value="Transposase_17"/>
</dbReference>
<protein>
    <submittedName>
        <fullName evidence="2">Transposase</fullName>
    </submittedName>
</protein>
<feature type="domain" description="Transposase IS200-like" evidence="1">
    <location>
        <begin position="13"/>
        <end position="128"/>
    </location>
</feature>
<dbReference type="InterPro" id="IPR036515">
    <property type="entry name" value="Transposase_17_sf"/>
</dbReference>
<dbReference type="InterPro" id="IPR052715">
    <property type="entry name" value="RAYT_transposase"/>
</dbReference>
<proteinExistence type="predicted"/>
<dbReference type="EMBL" id="JABCSC020000001">
    <property type="protein sequence ID" value="NSL54028.1"/>
    <property type="molecule type" value="Genomic_DNA"/>
</dbReference>
<sequence length="149" mass="16953">MPYTHLRKGRASEAGRVYLVTTVTESRRPVFADFQSARIVVRTLKTLHEQALVSSLAWVVMPDHLHWLFELSQGVELSEVIRRMKGRSAREINAIHGAGGKVWQRAFHDHAARTDENLQSMARYIVANPLRANLASEIGAYPHWDAVWL</sequence>